<dbReference type="PANTHER" id="PTHR47466:SF1">
    <property type="entry name" value="METALLOPROTEASE MEP1 (AFU_ORTHOLOGUE AFUA_1G07730)-RELATED"/>
    <property type="match status" value="1"/>
</dbReference>
<protein>
    <submittedName>
        <fullName evidence="12">Metalloprotease MEP1</fullName>
    </submittedName>
</protein>
<dbReference type="GO" id="GO:0046872">
    <property type="term" value="F:metal ion binding"/>
    <property type="evidence" value="ECO:0007669"/>
    <property type="project" value="UniProtKB-KW"/>
</dbReference>
<sequence>MRSILLLPLALSLAAAAQGDRDEDGTLRCITESSGLAINESVIMARAPNYPRQPINIDLYMHFVGPDDKSPEDQLRKIAEKQLDVLNTAFRDSDISFTMQDVLFWNDAFYASIQDGGELASMIQKYRRGDTKTLNLFVPKFPSKSLGIGGCISIDDLFMLQTTPLSSDGCFVDSTTLPGSISKRYNQGKTAVHEVGHWLGLLHTFDGGCDGDGDHIRDTPAQAYATYRCDNEFQDTCPAKDGYDPIHNYMGYSYDSCMTEFTEGQTFIMHYTWNRFRK</sequence>
<evidence type="ECO:0000256" key="1">
    <source>
        <dbReference type="ARBA" id="ARBA00003174"/>
    </source>
</evidence>
<dbReference type="InterPro" id="IPR008754">
    <property type="entry name" value="Peptidase_M43"/>
</dbReference>
<evidence type="ECO:0000259" key="11">
    <source>
        <dbReference type="Pfam" id="PF05572"/>
    </source>
</evidence>
<name>J4KR70_BEAB2</name>
<dbReference type="InterPro" id="IPR024079">
    <property type="entry name" value="MetalloPept_cat_dom_sf"/>
</dbReference>
<feature type="chain" id="PRO_5003780282" evidence="10">
    <location>
        <begin position="20"/>
        <end position="278"/>
    </location>
</feature>
<dbReference type="AlphaFoldDB" id="J4KR70"/>
<dbReference type="HOGENOM" id="CLU_048726_0_0_1"/>
<dbReference type="EMBL" id="JH725150">
    <property type="protein sequence ID" value="EJP70439.1"/>
    <property type="molecule type" value="Genomic_DNA"/>
</dbReference>
<comment type="similarity">
    <text evidence="2">Belongs to the peptidase M43B family.</text>
</comment>
<evidence type="ECO:0000256" key="10">
    <source>
        <dbReference type="SAM" id="SignalP"/>
    </source>
</evidence>
<keyword evidence="4" id="KW-0479">Metal-binding</keyword>
<dbReference type="Gene3D" id="3.40.390.10">
    <property type="entry name" value="Collagenase (Catalytic Domain)"/>
    <property type="match status" value="1"/>
</dbReference>
<dbReference type="Proteomes" id="UP000002762">
    <property type="component" value="Unassembled WGS sequence"/>
</dbReference>
<evidence type="ECO:0000256" key="9">
    <source>
        <dbReference type="ARBA" id="ARBA00023157"/>
    </source>
</evidence>
<gene>
    <name evidence="12" type="ORF">BBA_00069</name>
</gene>
<evidence type="ECO:0000256" key="7">
    <source>
        <dbReference type="ARBA" id="ARBA00022833"/>
    </source>
</evidence>
<evidence type="ECO:0000313" key="12">
    <source>
        <dbReference type="EMBL" id="EJP70439.1"/>
    </source>
</evidence>
<keyword evidence="8 12" id="KW-0482">Metalloprotease</keyword>
<dbReference type="PANTHER" id="PTHR47466">
    <property type="match status" value="1"/>
</dbReference>
<keyword evidence="13" id="KW-1185">Reference proteome</keyword>
<comment type="function">
    <text evidence="1">Secreted metalloproteinase that allows assimilation of proteinaceous substrates.</text>
</comment>
<dbReference type="RefSeq" id="XP_008593388.1">
    <property type="nucleotide sequence ID" value="XM_008595166.1"/>
</dbReference>
<dbReference type="GO" id="GO:0006508">
    <property type="term" value="P:proteolysis"/>
    <property type="evidence" value="ECO:0007669"/>
    <property type="project" value="UniProtKB-KW"/>
</dbReference>
<dbReference type="GO" id="GO:0008237">
    <property type="term" value="F:metallopeptidase activity"/>
    <property type="evidence" value="ECO:0007669"/>
    <property type="project" value="UniProtKB-KW"/>
</dbReference>
<keyword evidence="5 10" id="KW-0732">Signal</keyword>
<keyword evidence="9" id="KW-1015">Disulfide bond</keyword>
<dbReference type="InParanoid" id="J4KR70"/>
<feature type="signal peptide" evidence="10">
    <location>
        <begin position="1"/>
        <end position="19"/>
    </location>
</feature>
<evidence type="ECO:0000256" key="3">
    <source>
        <dbReference type="ARBA" id="ARBA00022670"/>
    </source>
</evidence>
<dbReference type="Pfam" id="PF05572">
    <property type="entry name" value="Peptidase_M43"/>
    <property type="match status" value="1"/>
</dbReference>
<keyword evidence="3 12" id="KW-0645">Protease</keyword>
<proteinExistence type="inferred from homology"/>
<evidence type="ECO:0000256" key="8">
    <source>
        <dbReference type="ARBA" id="ARBA00023049"/>
    </source>
</evidence>
<accession>J4KR70</accession>
<dbReference type="MEROPS" id="M43.008"/>
<feature type="domain" description="Peptidase M43 pregnancy-associated plasma-A" evidence="11">
    <location>
        <begin position="185"/>
        <end position="269"/>
    </location>
</feature>
<evidence type="ECO:0000256" key="6">
    <source>
        <dbReference type="ARBA" id="ARBA00022801"/>
    </source>
</evidence>
<evidence type="ECO:0000256" key="5">
    <source>
        <dbReference type="ARBA" id="ARBA00022729"/>
    </source>
</evidence>
<evidence type="ECO:0000256" key="2">
    <source>
        <dbReference type="ARBA" id="ARBA00008721"/>
    </source>
</evidence>
<keyword evidence="6" id="KW-0378">Hydrolase</keyword>
<evidence type="ECO:0000256" key="4">
    <source>
        <dbReference type="ARBA" id="ARBA00022723"/>
    </source>
</evidence>
<keyword evidence="7" id="KW-0862">Zinc</keyword>
<dbReference type="STRING" id="655819.J4KR70"/>
<reference evidence="12 13" key="1">
    <citation type="journal article" date="2012" name="Sci. Rep.">
        <title>Genomic perspectives on the evolution of fungal entomopathogenicity in Beauveria bassiana.</title>
        <authorList>
            <person name="Xiao G."/>
            <person name="Ying S.H."/>
            <person name="Zheng P."/>
            <person name="Wang Z.L."/>
            <person name="Zhang S."/>
            <person name="Xie X.Q."/>
            <person name="Shang Y."/>
            <person name="St Leger R.J."/>
            <person name="Zhao G.P."/>
            <person name="Wang C."/>
            <person name="Feng M.G."/>
        </authorList>
    </citation>
    <scope>NUCLEOTIDE SEQUENCE [LARGE SCALE GENOMIC DNA]</scope>
    <source>
        <strain evidence="12 13">ARSEF 2860</strain>
    </source>
</reference>
<evidence type="ECO:0000313" key="13">
    <source>
        <dbReference type="Proteomes" id="UP000002762"/>
    </source>
</evidence>
<dbReference type="GeneID" id="19883081"/>
<organism evidence="12 13">
    <name type="scientific">Beauveria bassiana (strain ARSEF 2860)</name>
    <name type="common">White muscardine disease fungus</name>
    <name type="synonym">Tritirachium shiotae</name>
    <dbReference type="NCBI Taxonomy" id="655819"/>
    <lineage>
        <taxon>Eukaryota</taxon>
        <taxon>Fungi</taxon>
        <taxon>Dikarya</taxon>
        <taxon>Ascomycota</taxon>
        <taxon>Pezizomycotina</taxon>
        <taxon>Sordariomycetes</taxon>
        <taxon>Hypocreomycetidae</taxon>
        <taxon>Hypocreales</taxon>
        <taxon>Cordycipitaceae</taxon>
        <taxon>Beauveria</taxon>
    </lineage>
</organism>
<dbReference type="OrthoDB" id="536211at2759"/>
<dbReference type="SUPFAM" id="SSF55486">
    <property type="entry name" value="Metalloproteases ('zincins'), catalytic domain"/>
    <property type="match status" value="1"/>
</dbReference>